<sequence length="366" mass="40442">MANVPDVLYHRFLKMLLKRGSLFVVWAPACRFTLTTHKQASSRHEKCCCGGERRTWAFCLSTTCVVPQFLQVLPFQDMFELLKDHSCAFSQASAADMPRKTAGVVRSSSEQVMQPTAANFFDATSEQGGPIALWILGPSSVGKSTITVDVAPSFGIPRAGGTLEQADRRRQLDAVVIDGEYMRDAHAVWQAWIETDDWRSAYPALKAFINKEKDDMCAEAVSRRKNLIIPQTALKLPKALAEMERIKNSGYTNHVLAVVAPLVECQRRGQKRELSTGKRYQPDEFERSISAIPPLIAACNGRFRIVRARERPGTSHRMDFETLQEGSGGTAESGLSSPQMTADEDLEAIIRKAVDTPVANQAAAVP</sequence>
<evidence type="ECO:0000259" key="4">
    <source>
        <dbReference type="Pfam" id="PF06414"/>
    </source>
</evidence>
<proteinExistence type="predicted"/>
<evidence type="ECO:0000313" key="6">
    <source>
        <dbReference type="Proteomes" id="UP000604046"/>
    </source>
</evidence>
<comment type="caution">
    <text evidence="5">The sequence shown here is derived from an EMBL/GenBank/DDBJ whole genome shotgun (WGS) entry which is preliminary data.</text>
</comment>
<dbReference type="Pfam" id="PF06414">
    <property type="entry name" value="Zeta_toxin"/>
    <property type="match status" value="1"/>
</dbReference>
<evidence type="ECO:0000256" key="3">
    <source>
        <dbReference type="SAM" id="MobiDB-lite"/>
    </source>
</evidence>
<dbReference type="InterPro" id="IPR027417">
    <property type="entry name" value="P-loop_NTPase"/>
</dbReference>
<organism evidence="5 6">
    <name type="scientific">Symbiodinium natans</name>
    <dbReference type="NCBI Taxonomy" id="878477"/>
    <lineage>
        <taxon>Eukaryota</taxon>
        <taxon>Sar</taxon>
        <taxon>Alveolata</taxon>
        <taxon>Dinophyceae</taxon>
        <taxon>Suessiales</taxon>
        <taxon>Symbiodiniaceae</taxon>
        <taxon>Symbiodinium</taxon>
    </lineage>
</organism>
<evidence type="ECO:0000313" key="5">
    <source>
        <dbReference type="EMBL" id="CAE7471423.1"/>
    </source>
</evidence>
<keyword evidence="2" id="KW-0067">ATP-binding</keyword>
<dbReference type="GO" id="GO:0016301">
    <property type="term" value="F:kinase activity"/>
    <property type="evidence" value="ECO:0007669"/>
    <property type="project" value="InterPro"/>
</dbReference>
<dbReference type="AlphaFoldDB" id="A0A812SC83"/>
<dbReference type="OrthoDB" id="407354at2759"/>
<protein>
    <recommendedName>
        <fullName evidence="4">Zeta toxin domain-containing protein</fullName>
    </recommendedName>
</protein>
<dbReference type="GO" id="GO:0005524">
    <property type="term" value="F:ATP binding"/>
    <property type="evidence" value="ECO:0007669"/>
    <property type="project" value="UniProtKB-KW"/>
</dbReference>
<evidence type="ECO:0000256" key="2">
    <source>
        <dbReference type="ARBA" id="ARBA00022840"/>
    </source>
</evidence>
<keyword evidence="6" id="KW-1185">Reference proteome</keyword>
<accession>A0A812SC83</accession>
<name>A0A812SC83_9DINO</name>
<dbReference type="Proteomes" id="UP000604046">
    <property type="component" value="Unassembled WGS sequence"/>
</dbReference>
<dbReference type="InterPro" id="IPR010488">
    <property type="entry name" value="Zeta_toxin_domain"/>
</dbReference>
<dbReference type="SUPFAM" id="SSF52540">
    <property type="entry name" value="P-loop containing nucleoside triphosphate hydrolases"/>
    <property type="match status" value="1"/>
</dbReference>
<dbReference type="EMBL" id="CAJNDS010002432">
    <property type="protein sequence ID" value="CAE7471423.1"/>
    <property type="molecule type" value="Genomic_DNA"/>
</dbReference>
<feature type="region of interest" description="Disordered" evidence="3">
    <location>
        <begin position="314"/>
        <end position="342"/>
    </location>
</feature>
<dbReference type="Gene3D" id="3.40.50.300">
    <property type="entry name" value="P-loop containing nucleotide triphosphate hydrolases"/>
    <property type="match status" value="1"/>
</dbReference>
<feature type="domain" description="Zeta toxin" evidence="4">
    <location>
        <begin position="170"/>
        <end position="288"/>
    </location>
</feature>
<reference evidence="5" key="1">
    <citation type="submission" date="2021-02" db="EMBL/GenBank/DDBJ databases">
        <authorList>
            <person name="Dougan E. K."/>
            <person name="Rhodes N."/>
            <person name="Thang M."/>
            <person name="Chan C."/>
        </authorList>
    </citation>
    <scope>NUCLEOTIDE SEQUENCE</scope>
</reference>
<keyword evidence="1" id="KW-0547">Nucleotide-binding</keyword>
<evidence type="ECO:0000256" key="1">
    <source>
        <dbReference type="ARBA" id="ARBA00022741"/>
    </source>
</evidence>
<gene>
    <name evidence="5" type="ORF">SNAT2548_LOCUS26474</name>
</gene>